<dbReference type="Proteomes" id="UP000830671">
    <property type="component" value="Chromosome 5"/>
</dbReference>
<organism evidence="14 15">
    <name type="scientific">Colletotrichum lupini</name>
    <dbReference type="NCBI Taxonomy" id="145971"/>
    <lineage>
        <taxon>Eukaryota</taxon>
        <taxon>Fungi</taxon>
        <taxon>Dikarya</taxon>
        <taxon>Ascomycota</taxon>
        <taxon>Pezizomycotina</taxon>
        <taxon>Sordariomycetes</taxon>
        <taxon>Hypocreomycetidae</taxon>
        <taxon>Glomerellales</taxon>
        <taxon>Glomerellaceae</taxon>
        <taxon>Colletotrichum</taxon>
        <taxon>Colletotrichum acutatum species complex</taxon>
    </lineage>
</organism>
<dbReference type="PRINTS" id="PR00415">
    <property type="entry name" value="ACONITASE"/>
</dbReference>
<dbReference type="SUPFAM" id="SSF53732">
    <property type="entry name" value="Aconitase iron-sulfur domain"/>
    <property type="match status" value="1"/>
</dbReference>
<dbReference type="Pfam" id="PF00330">
    <property type="entry name" value="Aconitase"/>
    <property type="match status" value="1"/>
</dbReference>
<evidence type="ECO:0000256" key="5">
    <source>
        <dbReference type="ARBA" id="ARBA00022833"/>
    </source>
</evidence>
<dbReference type="FunFam" id="3.30.499.10:FF:000003">
    <property type="entry name" value="Aconitate hydratase, mitochondrial"/>
    <property type="match status" value="1"/>
</dbReference>
<keyword evidence="7" id="KW-0408">Iron</keyword>
<dbReference type="InterPro" id="IPR041981">
    <property type="entry name" value="ZZZ3_ZZ"/>
</dbReference>
<comment type="similarity">
    <text evidence="2">Belongs to the aconitase/IPM isomerase family.</text>
</comment>
<keyword evidence="4 11" id="KW-0863">Zinc-finger</keyword>
<dbReference type="SUPFAM" id="SSF57850">
    <property type="entry name" value="RING/U-box"/>
    <property type="match status" value="4"/>
</dbReference>
<dbReference type="InterPro" id="IPR000433">
    <property type="entry name" value="Znf_ZZ"/>
</dbReference>
<dbReference type="CDD" id="cd02249">
    <property type="entry name" value="ZZ"/>
    <property type="match status" value="1"/>
</dbReference>
<dbReference type="InterPro" id="IPR036008">
    <property type="entry name" value="Aconitase_4Fe-4S_dom"/>
</dbReference>
<reference evidence="14" key="1">
    <citation type="journal article" date="2021" name="Mol. Plant Microbe Interact.">
        <title>Complete Genome Sequence of the Plant-Pathogenic Fungus Colletotrichum lupini.</title>
        <authorList>
            <person name="Baroncelli R."/>
            <person name="Pensec F."/>
            <person name="Da Lio D."/>
            <person name="Boufleur T."/>
            <person name="Vicente I."/>
            <person name="Sarrocco S."/>
            <person name="Picot A."/>
            <person name="Baraldi E."/>
            <person name="Sukno S."/>
            <person name="Thon M."/>
            <person name="Le Floch G."/>
        </authorList>
    </citation>
    <scope>NUCLEOTIDE SEQUENCE</scope>
    <source>
        <strain evidence="14">IMI 504893</strain>
    </source>
</reference>
<keyword evidence="5" id="KW-0862">Zinc</keyword>
<name>A0A9Q8SWW5_9PEZI</name>
<dbReference type="FunFam" id="3.30.499.10:FF:000004">
    <property type="entry name" value="Aconitate hydratase, mitochondrial"/>
    <property type="match status" value="1"/>
</dbReference>
<evidence type="ECO:0000256" key="6">
    <source>
        <dbReference type="ARBA" id="ARBA00022946"/>
    </source>
</evidence>
<dbReference type="PANTHER" id="PTHR43160">
    <property type="entry name" value="ACONITATE HYDRATASE B"/>
    <property type="match status" value="1"/>
</dbReference>
<dbReference type="GO" id="GO:0051539">
    <property type="term" value="F:4 iron, 4 sulfur cluster binding"/>
    <property type="evidence" value="ECO:0007669"/>
    <property type="project" value="InterPro"/>
</dbReference>
<dbReference type="InterPro" id="IPR043145">
    <property type="entry name" value="Znf_ZZ_sf"/>
</dbReference>
<dbReference type="InterPro" id="IPR015932">
    <property type="entry name" value="Aconitase_dom2"/>
</dbReference>
<dbReference type="CDD" id="cd02340">
    <property type="entry name" value="ZZ_NBR1_like"/>
    <property type="match status" value="2"/>
</dbReference>
<dbReference type="RefSeq" id="XP_049146653.1">
    <property type="nucleotide sequence ID" value="XM_049289508.1"/>
</dbReference>
<dbReference type="Pfam" id="PF00694">
    <property type="entry name" value="Aconitase_C"/>
    <property type="match status" value="1"/>
</dbReference>
<dbReference type="NCBIfam" id="TIGR01340">
    <property type="entry name" value="aconitase_mito"/>
    <property type="match status" value="1"/>
</dbReference>
<dbReference type="PANTHER" id="PTHR43160:SF2">
    <property type="entry name" value="HOMOCITRATE DEHYDRATASE, MITOCHONDRIAL"/>
    <property type="match status" value="1"/>
</dbReference>
<evidence type="ECO:0000256" key="7">
    <source>
        <dbReference type="ARBA" id="ARBA00023004"/>
    </source>
</evidence>
<dbReference type="InterPro" id="IPR015928">
    <property type="entry name" value="Aconitase/3IPM_dehydase_swvl"/>
</dbReference>
<sequence length="2551" mass="282002">MPCYAMFSADGGQVVNRENLKAVARVTTDATTAFPALRLARLPFPSLAIHPHFPTTRVPFSGHHGFGLFIFRLALVTCGEQSCLSAALEQVPSHTQLPRVKTFHHRENETQRRTRIIRLARLHLHHLHPPTPASSVPSLIRSLLPRLLTFFLHPATDRRPPSSSNSLIFPTPRPFTLSTIFRHLPGKLALSVFLFLSLTNSALTINHLQQSTNTVYPSASLVHRATWPPISETSARAVIPSPPGRPRVSSSSIPGVYFPSLKMASSSATTPDTQVTLKINFDGMTRRHKLPLRDMGPSTLEDKVRHCTLSTLGQIAAAYERWIGSFIVRALLGVTSDANVTLERYSDSAGSYITLDKQNVSVYKQLYRAAKAKQKLKLRVTKLSEEKMSPRPVSVEDVPESSTPLVEKEAEEQKPEDAATQPLVDLRQSSVIDNETKKELPTSDTGLDFEASILASLLRRHAKINDEEVPAASADIPVSEGITARDQWFANAAATETPSRASWGRCPALMHPNTNFAVCCNSCDQTVPEAHYHCSTCDDGDFDLCQNCVDQGITCYGADHWLIKRIVKNGQIINSTTETIAPKPKAKVEESVPEPPRAPANISELLRPVFNTALYSMRTCNCCVTELPESSFLHCAACEDFDLCHACFEKDSHGHNPKHSFVPAVEGAHVPSHIQIKLAPGRNQSHNAICDGCDKYIAGVRHKCLDCPDWDYCADCIVNSKFVHPNHRFVPIYEPLEEVRSRAVSRSVHFGICCDGPLCARTYNAPAYISGVRYKCTVCHDTDFCANCEASPANTHNKTHPLVKFKTPVRHVTVTTTGERGDGQRMQQMGDRSLRRTSSRSTETTANASMNVPQTVVDVKPTEPAVKEEVVEKTPEPEAKPIIKEEVVEETPKVEVKEEVAEEKTVPIVEKPLSEQDLQAVFVRDTVADGTLLPPNHVFEQTWVLRNDGDIAWPAGCSVKFVGGDYMGHVDSNHPAGISELVSASESTVCYAPLAPGQEFSFNVLLRTPAREGKIISYWRLTTKDGLKFGHRLWCDVSVQLTQPALEEPKQEPKEIPTEMQSSTMMFPKLEKESPVSSIHQEVKSESARATSSEPEQFEDCGEEEDWDASDDGFMTDEEYDILDASDEEFSEEQQRRLRKLGRGDARFMILHDRLQIGTLNHVNGDVPLIMTSWSCPLFSAMSPHPTSAVTSTNHSRTPGQGARTADNFWIDQFSTISFFFDTDDFPLQLRIRIEEPLLATRSASSATNSTIFRSTSSETVMMNGWDEKQHLDDDAFGAKGNIVSAFDAFPKAKPQYVTRTAGGGKWTVAMTVISVFLFWSELGRWWRGTETHTFAVEKGVLHEMQINMDIVVRMHCDDLHINVQDAAGDRILASSMLKRDKTNWSQWVDSKGIHRLGRDSKGKIDTGAGWQEEEGFGEEHVHDIVSLSKKRAKWAKTPRLWGDGDSCRIYGNLDVNRVQGDFHITARGHGYMEFGEHLDHAAFNFSHIISEMSFGPFYPSLVNPLDRTVNLARINFHKFQYYLSVVPTVYSVGHSSSNLISTNQYAVTEQSKETDDHNIPGIFFKYDIEPILLSVEESRDGFLQFLMKIVNVISGVLVAGHWGYTLTEWYKEVMGRRRRERNEGFIGTKSSEYDQLIGHKFILSLPFVGDISTESEHLGEAALVWTVWVDRAGIGPMTSTRCNFPRTRAPAFQLSLSNWILRADVANSQPKKFHITPRHQVRLTVTCERCSVTMAPIELASRSGGAARRLLTRTRPCLSASSSLPIRRTFATAQDVEQQDAEMRKLLPKSIKPDTYRRLHDNLLKVRHVLGQQRLTLAEKILYSHLDNVEDSLLTNTDNGRNIRGSANLKLNPDRVNMQDASAQMALLQFMSCNLAKPAIPASIHCDHLIVGSKGAESDLTDGISVNKEVFDFLESAGRKYGMDFWPPGAGIIHQTVLEVYALPGIMMLGTDSHSPNAGGLSTITIGVGGADAVEALVGAPWELKAPRVLGVKLTGKLNDWVSPKDVILNLAGKLTVRGGTGFIVEYFGEGVETLSATGMATICNMGAEVGATTSIFPYTAASERYLLQTRRQAEHKALDAYKKWSAFNFRADEDAHYDQVIEINLSELEPHINGPFTPDLATPLSAFKETIQTEQWPEVLSAGLIGSCTNSSYEDMTKVESMVKQAEKAGLKPKAPFYITPGSEQIRATLERDGTLKTLEGAGGIVLSNACGPCIGQWKRQDDIPKGQLNAILTSYNRNFKGRNDGNPGTMNFLASPEIVTAMAYAGATTFDPMTDKLQTPDGKEFKFEAPRGLENPKTPFESGVASLQSISPDEPNADVKIAIAPTSERLAFLEPFAPFPESDLSGLKVLVKVTGKCTTDTISAAGPWLKYKGHLPNISTNTLNTAVNKETGEVNAAYDVDGSKHTIPELAQLWKERGQEWLVVAEHNYGEGSAREHAALQPRYLGARVVLTKSFARIHETNLKKQGVVPLTFENEADYDKIAACDEVSTVGLYEMLQNGGQGKVQLLVKKKDGSEVLIPTAHAVTKDQAGFILAGSALSMLAKRNQA</sequence>
<evidence type="ECO:0000256" key="9">
    <source>
        <dbReference type="ARBA" id="ARBA00023128"/>
    </source>
</evidence>
<evidence type="ECO:0000256" key="2">
    <source>
        <dbReference type="ARBA" id="ARBA00007185"/>
    </source>
</evidence>
<feature type="domain" description="ZZ-type" evidence="13">
    <location>
        <begin position="749"/>
        <end position="810"/>
    </location>
</feature>
<evidence type="ECO:0000256" key="3">
    <source>
        <dbReference type="ARBA" id="ARBA00022723"/>
    </source>
</evidence>
<dbReference type="InterPro" id="IPR050926">
    <property type="entry name" value="Aconitase/IPM_isomerase"/>
</dbReference>
<comment type="subcellular location">
    <subcellularLocation>
        <location evidence="1">Mitochondrion</location>
    </subcellularLocation>
</comment>
<keyword evidence="3" id="KW-0479">Metal-binding</keyword>
<dbReference type="GO" id="GO:0006099">
    <property type="term" value="P:tricarboxylic acid cycle"/>
    <property type="evidence" value="ECO:0007669"/>
    <property type="project" value="InterPro"/>
</dbReference>
<dbReference type="InterPro" id="IPR039542">
    <property type="entry name" value="Erv_N"/>
</dbReference>
<dbReference type="GeneID" id="73344518"/>
<evidence type="ECO:0000259" key="13">
    <source>
        <dbReference type="PROSITE" id="PS50135"/>
    </source>
</evidence>
<dbReference type="PROSITE" id="PS50135">
    <property type="entry name" value="ZF_ZZ_2"/>
    <property type="match status" value="1"/>
</dbReference>
<dbReference type="Gene3D" id="3.30.60.90">
    <property type="match status" value="4"/>
</dbReference>
<dbReference type="InterPro" id="IPR001030">
    <property type="entry name" value="Acoase/IPM_deHydtase_lsu_aba"/>
</dbReference>
<feature type="compositionally biased region" description="Basic and acidic residues" evidence="12">
    <location>
        <begin position="406"/>
        <end position="417"/>
    </location>
</feature>
<dbReference type="Gene3D" id="3.30.499.10">
    <property type="entry name" value="Aconitase, domain 3"/>
    <property type="match status" value="2"/>
</dbReference>
<dbReference type="InterPro" id="IPR012936">
    <property type="entry name" value="Erv_C"/>
</dbReference>
<feature type="region of interest" description="Disordered" evidence="12">
    <location>
        <begin position="817"/>
        <end position="847"/>
    </location>
</feature>
<dbReference type="SMART" id="SM00291">
    <property type="entry name" value="ZnF_ZZ"/>
    <property type="match status" value="4"/>
</dbReference>
<dbReference type="FunFam" id="3.40.1060.10:FF:000001">
    <property type="entry name" value="Aconitate hydratase, mitochondrial"/>
    <property type="match status" value="1"/>
</dbReference>
<dbReference type="NCBIfam" id="NF005558">
    <property type="entry name" value="PRK07229.1"/>
    <property type="match status" value="1"/>
</dbReference>
<protein>
    <submittedName>
        <fullName evidence="14">Aconitate hydratase</fullName>
    </submittedName>
</protein>
<evidence type="ECO:0000256" key="4">
    <source>
        <dbReference type="ARBA" id="ARBA00022771"/>
    </source>
</evidence>
<accession>A0A9Q8SWW5</accession>
<dbReference type="Gene3D" id="2.60.40.10">
    <property type="entry name" value="Immunoglobulins"/>
    <property type="match status" value="1"/>
</dbReference>
<evidence type="ECO:0000256" key="11">
    <source>
        <dbReference type="PROSITE-ProRule" id="PRU00228"/>
    </source>
</evidence>
<dbReference type="InterPro" id="IPR015931">
    <property type="entry name" value="Acnase/IPM_dHydase_lsu_aba_1/3"/>
</dbReference>
<evidence type="ECO:0000256" key="1">
    <source>
        <dbReference type="ARBA" id="ARBA00004173"/>
    </source>
</evidence>
<keyword evidence="6" id="KW-0809">Transit peptide</keyword>
<dbReference type="Gene3D" id="3.20.19.10">
    <property type="entry name" value="Aconitase, domain 4"/>
    <property type="match status" value="1"/>
</dbReference>
<dbReference type="GO" id="GO:0005829">
    <property type="term" value="C:cytosol"/>
    <property type="evidence" value="ECO:0007669"/>
    <property type="project" value="TreeGrafter"/>
</dbReference>
<dbReference type="EMBL" id="CP019477">
    <property type="protein sequence ID" value="UQC85036.1"/>
    <property type="molecule type" value="Genomic_DNA"/>
</dbReference>
<evidence type="ECO:0000313" key="14">
    <source>
        <dbReference type="EMBL" id="UQC85036.1"/>
    </source>
</evidence>
<keyword evidence="8" id="KW-0411">Iron-sulfur</keyword>
<dbReference type="FunFam" id="3.20.19.10:FF:000002">
    <property type="entry name" value="Aconitate hydratase, mitochondrial"/>
    <property type="match status" value="1"/>
</dbReference>
<dbReference type="GO" id="GO:0003994">
    <property type="term" value="F:aconitate hydratase activity"/>
    <property type="evidence" value="ECO:0007669"/>
    <property type="project" value="InterPro"/>
</dbReference>
<feature type="compositionally biased region" description="Acidic residues" evidence="12">
    <location>
        <begin position="1096"/>
        <end position="1111"/>
    </location>
</feature>
<dbReference type="Pfam" id="PF00569">
    <property type="entry name" value="ZZ"/>
    <property type="match status" value="2"/>
</dbReference>
<dbReference type="CDD" id="cd14947">
    <property type="entry name" value="NBR1_like"/>
    <property type="match status" value="1"/>
</dbReference>
<dbReference type="SUPFAM" id="SSF52016">
    <property type="entry name" value="LeuD/IlvD-like"/>
    <property type="match status" value="1"/>
</dbReference>
<feature type="region of interest" description="Disordered" evidence="12">
    <location>
        <begin position="1076"/>
        <end position="1111"/>
    </location>
</feature>
<dbReference type="GO" id="GO:0005739">
    <property type="term" value="C:mitochondrion"/>
    <property type="evidence" value="ECO:0007669"/>
    <property type="project" value="UniProtKB-SubCell"/>
</dbReference>
<dbReference type="InterPro" id="IPR018136">
    <property type="entry name" value="Aconitase_4Fe-4S_BS"/>
</dbReference>
<proteinExistence type="inferred from homology"/>
<evidence type="ECO:0000256" key="12">
    <source>
        <dbReference type="SAM" id="MobiDB-lite"/>
    </source>
</evidence>
<gene>
    <name evidence="14" type="ORF">CLUP02_10532</name>
</gene>
<dbReference type="Gene3D" id="3.40.1060.10">
    <property type="entry name" value="Aconitase, Domain 2"/>
    <property type="match status" value="1"/>
</dbReference>
<dbReference type="InterPro" id="IPR032350">
    <property type="entry name" value="Nbr1_FW"/>
</dbReference>
<dbReference type="Pfam" id="PF16158">
    <property type="entry name" value="N_BRCA1_IG"/>
    <property type="match status" value="1"/>
</dbReference>
<evidence type="ECO:0000313" key="15">
    <source>
        <dbReference type="Proteomes" id="UP000830671"/>
    </source>
</evidence>
<dbReference type="KEGG" id="clup:CLUP02_10532"/>
<dbReference type="InterPro" id="IPR000573">
    <property type="entry name" value="AconitaseA/IPMdHydase_ssu_swvl"/>
</dbReference>
<dbReference type="InterPro" id="IPR006248">
    <property type="entry name" value="Aconitase_mito-like"/>
</dbReference>
<keyword evidence="10" id="KW-0456">Lyase</keyword>
<feature type="region of interest" description="Disordered" evidence="12">
    <location>
        <begin position="387"/>
        <end position="421"/>
    </location>
</feature>
<dbReference type="GO" id="GO:0008270">
    <property type="term" value="F:zinc ion binding"/>
    <property type="evidence" value="ECO:0007669"/>
    <property type="project" value="UniProtKB-KW"/>
</dbReference>
<dbReference type="Pfam" id="PF07970">
    <property type="entry name" value="COPIIcoated_ERV"/>
    <property type="match status" value="1"/>
</dbReference>
<keyword evidence="15" id="KW-1185">Reference proteome</keyword>
<dbReference type="CDD" id="cd02341">
    <property type="entry name" value="ZZ_ZZZ3"/>
    <property type="match status" value="1"/>
</dbReference>
<keyword evidence="9" id="KW-0496">Mitochondrion</keyword>
<dbReference type="PROSITE" id="PS01244">
    <property type="entry name" value="ACONITASE_2"/>
    <property type="match status" value="1"/>
</dbReference>
<evidence type="ECO:0000256" key="10">
    <source>
        <dbReference type="ARBA" id="ARBA00023239"/>
    </source>
</evidence>
<dbReference type="Pfam" id="PF13850">
    <property type="entry name" value="ERGIC_N"/>
    <property type="match status" value="1"/>
</dbReference>
<dbReference type="InterPro" id="IPR013783">
    <property type="entry name" value="Ig-like_fold"/>
</dbReference>
<evidence type="ECO:0000256" key="8">
    <source>
        <dbReference type="ARBA" id="ARBA00023014"/>
    </source>
</evidence>